<dbReference type="AlphaFoldDB" id="D9Q1A9"/>
<proteinExistence type="predicted"/>
<keyword evidence="2" id="KW-1185">Reference proteome</keyword>
<evidence type="ECO:0000313" key="1">
    <source>
        <dbReference type="EMBL" id="ADL19097.1"/>
    </source>
</evidence>
<dbReference type="KEGG" id="asc:ASAC_0691"/>
<accession>D9Q1A9</accession>
<dbReference type="GeneID" id="43500119"/>
<name>D9Q1A9_ACIS3</name>
<dbReference type="Proteomes" id="UP000000346">
    <property type="component" value="Chromosome"/>
</dbReference>
<evidence type="ECO:0000313" key="2">
    <source>
        <dbReference type="Proteomes" id="UP000000346"/>
    </source>
</evidence>
<organism evidence="1 2">
    <name type="scientific">Acidilobus saccharovorans (strain DSM 16705 / JCM 18335 / VKM B-2471 / 345-15)</name>
    <dbReference type="NCBI Taxonomy" id="666510"/>
    <lineage>
        <taxon>Archaea</taxon>
        <taxon>Thermoproteota</taxon>
        <taxon>Thermoprotei</taxon>
        <taxon>Acidilobales</taxon>
        <taxon>Acidilobaceae</taxon>
        <taxon>Acidilobus</taxon>
    </lineage>
</organism>
<dbReference type="HOGENOM" id="CLU_3002935_0_0_2"/>
<gene>
    <name evidence="1" type="ordered locus">ASAC_0691</name>
</gene>
<dbReference type="EMBL" id="CP001742">
    <property type="protein sequence ID" value="ADL19097.1"/>
    <property type="molecule type" value="Genomic_DNA"/>
</dbReference>
<protein>
    <submittedName>
        <fullName evidence="1">Uncharacterized protein</fullName>
    </submittedName>
</protein>
<reference evidence="1 2" key="1">
    <citation type="journal article" date="2010" name="Appl. Environ. Microbiol.">
        <title>The genome sequence of the crenarchaeon Acidilobus saccharovorans supports a new order, Acidilobales, and suggests an important ecological role in terrestrial acidic hot springs.</title>
        <authorList>
            <person name="Mardanov A.V."/>
            <person name="Svetlitchnyi V.A."/>
            <person name="Beletsky A.V."/>
            <person name="Prokofeva M.I."/>
            <person name="Bonch-Osmolovskaya E.A."/>
            <person name="Ravin N.V."/>
            <person name="Skryabin K.G."/>
        </authorList>
    </citation>
    <scope>NUCLEOTIDE SEQUENCE [LARGE SCALE GENOMIC DNA]</scope>
    <source>
        <strain evidence="2">DSM 16705 / JCM 18335 / VKM B-2471 / 345-15</strain>
    </source>
</reference>
<dbReference type="InParanoid" id="D9Q1A9"/>
<dbReference type="RefSeq" id="WP_013266609.1">
    <property type="nucleotide sequence ID" value="NC_014374.1"/>
</dbReference>
<sequence length="56" mass="5600">MGSGTAAYITGTLSGVSSAWAVNGGNALSSGVIYEFQLHMLNGDVMSSVSNAAFIS</sequence>